<reference evidence="3 4" key="1">
    <citation type="submission" date="2017-08" db="EMBL/GenBank/DDBJ databases">
        <title>Infants hospitalized years apart are colonized by the same room-sourced microbial strains.</title>
        <authorList>
            <person name="Brooks B."/>
            <person name="Olm M.R."/>
            <person name="Firek B.A."/>
            <person name="Baker R."/>
            <person name="Thomas B.C."/>
            <person name="Morowitz M.J."/>
            <person name="Banfield J.F."/>
        </authorList>
    </citation>
    <scope>NUCLEOTIDE SEQUENCE [LARGE SCALE GENOMIC DNA]</scope>
    <source>
        <strain evidence="3">S2_005_002_R2_29</strain>
    </source>
</reference>
<dbReference type="PANTHER" id="PTHR43540">
    <property type="entry name" value="PEROXYUREIDOACRYLATE/UREIDOACRYLATE AMIDOHYDROLASE-RELATED"/>
    <property type="match status" value="1"/>
</dbReference>
<dbReference type="AlphaFoldDB" id="A0A2W5MWS4"/>
<dbReference type="GO" id="GO:0016787">
    <property type="term" value="F:hydrolase activity"/>
    <property type="evidence" value="ECO:0007669"/>
    <property type="project" value="UniProtKB-KW"/>
</dbReference>
<protein>
    <recommendedName>
        <fullName evidence="2">Isochorismatase-like domain-containing protein</fullName>
    </recommendedName>
</protein>
<accession>A0A2W5MWS4</accession>
<organism evidence="3 4">
    <name type="scientific">Micavibrio aeruginosavorus</name>
    <dbReference type="NCBI Taxonomy" id="349221"/>
    <lineage>
        <taxon>Bacteria</taxon>
        <taxon>Pseudomonadati</taxon>
        <taxon>Bdellovibrionota</taxon>
        <taxon>Bdellovibrionia</taxon>
        <taxon>Bdellovibrionales</taxon>
        <taxon>Pseudobdellovibrionaceae</taxon>
        <taxon>Micavibrio</taxon>
    </lineage>
</organism>
<evidence type="ECO:0000313" key="4">
    <source>
        <dbReference type="Proteomes" id="UP000249417"/>
    </source>
</evidence>
<evidence type="ECO:0000256" key="1">
    <source>
        <dbReference type="ARBA" id="ARBA00022801"/>
    </source>
</evidence>
<proteinExistence type="predicted"/>
<name>A0A2W5MWS4_9BACT</name>
<dbReference type="EMBL" id="QFQB01000079">
    <property type="protein sequence ID" value="PZQ44758.1"/>
    <property type="molecule type" value="Genomic_DNA"/>
</dbReference>
<dbReference type="InterPro" id="IPR050272">
    <property type="entry name" value="Isochorismatase-like_hydrls"/>
</dbReference>
<dbReference type="Gene3D" id="3.40.50.850">
    <property type="entry name" value="Isochorismatase-like"/>
    <property type="match status" value="1"/>
</dbReference>
<evidence type="ECO:0000313" key="3">
    <source>
        <dbReference type="EMBL" id="PZQ44758.1"/>
    </source>
</evidence>
<feature type="domain" description="Isochorismatase-like" evidence="2">
    <location>
        <begin position="28"/>
        <end position="207"/>
    </location>
</feature>
<gene>
    <name evidence="3" type="ORF">DI551_09480</name>
</gene>
<sequence>MSSQYFMHPIDTPKDFSLMEAFRRKAVAHLIVDIQDLYCDPAHPYVVDSGNDVSRHEALSISLDNFVSGSREILPPIWVVHGVKYIGKTSRYGLMFGEEGRDDPRAFALSSLYNQRVLDTDSILWKSSRDAFHKTDLMNILQERGTEAVIISGLELQACVKQTAISASKKFPTYILEDMVANAMDRDEKIRAGVDSLKPYCGSLTSLQVLAMAT</sequence>
<evidence type="ECO:0000259" key="2">
    <source>
        <dbReference type="Pfam" id="PF00857"/>
    </source>
</evidence>
<dbReference type="InterPro" id="IPR036380">
    <property type="entry name" value="Isochorismatase-like_sf"/>
</dbReference>
<dbReference type="Pfam" id="PF00857">
    <property type="entry name" value="Isochorismatase"/>
    <property type="match status" value="1"/>
</dbReference>
<keyword evidence="1" id="KW-0378">Hydrolase</keyword>
<comment type="caution">
    <text evidence="3">The sequence shown here is derived from an EMBL/GenBank/DDBJ whole genome shotgun (WGS) entry which is preliminary data.</text>
</comment>
<dbReference type="Proteomes" id="UP000249417">
    <property type="component" value="Unassembled WGS sequence"/>
</dbReference>
<dbReference type="InterPro" id="IPR000868">
    <property type="entry name" value="Isochorismatase-like_dom"/>
</dbReference>
<dbReference type="SUPFAM" id="SSF52499">
    <property type="entry name" value="Isochorismatase-like hydrolases"/>
    <property type="match status" value="1"/>
</dbReference>